<dbReference type="InterPro" id="IPR018763">
    <property type="entry name" value="DUF2334"/>
</dbReference>
<reference evidence="2 3" key="1">
    <citation type="submission" date="2019-07" db="EMBL/GenBank/DDBJ databases">
        <title>Complete genome of Crassaminicella thermophila SY095.</title>
        <authorList>
            <person name="Li X."/>
        </authorList>
    </citation>
    <scope>NUCLEOTIDE SEQUENCE [LARGE SCALE GENOMIC DNA]</scope>
    <source>
        <strain evidence="2 3">SY095</strain>
    </source>
</reference>
<protein>
    <submittedName>
        <fullName evidence="2">DUF2334 domain-containing protein</fullName>
    </submittedName>
</protein>
<organism evidence="2 3">
    <name type="scientific">Crassaminicella thermophila</name>
    <dbReference type="NCBI Taxonomy" id="2599308"/>
    <lineage>
        <taxon>Bacteria</taxon>
        <taxon>Bacillati</taxon>
        <taxon>Bacillota</taxon>
        <taxon>Clostridia</taxon>
        <taxon>Eubacteriales</taxon>
        <taxon>Clostridiaceae</taxon>
        <taxon>Crassaminicella</taxon>
    </lineage>
</organism>
<evidence type="ECO:0000313" key="2">
    <source>
        <dbReference type="EMBL" id="QEK12843.1"/>
    </source>
</evidence>
<dbReference type="Pfam" id="PF10096">
    <property type="entry name" value="DUF2334"/>
    <property type="match status" value="1"/>
</dbReference>
<dbReference type="AlphaFoldDB" id="A0A5C0SEI2"/>
<proteinExistence type="predicted"/>
<dbReference type="CDD" id="cd10923">
    <property type="entry name" value="CE4_COG5298"/>
    <property type="match status" value="1"/>
</dbReference>
<sequence>MILFKKMLLLFLICLLFINFSQYSYGEEKKKNVLLVYDHRANFGSIEDIVTSVRELLGHFNVSVTEKNVEDYKEHEIEKYDYVFIIGIEGDFINVLFMEDIKKTKKVICWMGKGVEKFLKENERIHLAYKGEFYNFIKVNYKNNSCYITNNEDIKAYNIVDGKSENIKVYAWVDNGEKSYPYIIQENNFYYISRVEINSELFYIIGDFLYDVFGEENIGKSRVYVRIEDVHPFRDVKKLKAVGEYLYKKNIPFMIALIPAYKDPETGYITLMSDNKEFVETIKYLQELGGSVVLHGFTHQAFGGEVTGEGFEFWDGINDKPLSVDINEWIYTRVGKGIEECVKNDIYPLAFEAPHYAMSQEGYKVLKKYFSTYIGQVQTSDAGFVTVSYPYNLYDTNLFYKLVPENLGYVDPDNPLAIYDIFDNFSKISMVRGYTAGVFFHPYLDINYLKTIVGKFEDKKVEFYDLRKENNWVKWEDIYIRSENGEIIFQADSYGEKDTDKKSYFYIGINILSYFVLIFCLIFLVIFIVSNKKNKDLFR</sequence>
<accession>A0A5C0SEI2</accession>
<dbReference type="KEGG" id="crs:FQB35_11195"/>
<dbReference type="Proteomes" id="UP000324646">
    <property type="component" value="Chromosome"/>
</dbReference>
<feature type="transmembrane region" description="Helical" evidence="1">
    <location>
        <begin position="504"/>
        <end position="529"/>
    </location>
</feature>
<gene>
    <name evidence="2" type="ORF">FQB35_11195</name>
</gene>
<keyword evidence="1" id="KW-1133">Transmembrane helix</keyword>
<dbReference type="EMBL" id="CP042243">
    <property type="protein sequence ID" value="QEK12843.1"/>
    <property type="molecule type" value="Genomic_DNA"/>
</dbReference>
<dbReference type="OrthoDB" id="2339428at2"/>
<dbReference type="RefSeq" id="WP_148809979.1">
    <property type="nucleotide sequence ID" value="NZ_CP042243.1"/>
</dbReference>
<keyword evidence="1" id="KW-0812">Transmembrane</keyword>
<keyword evidence="1" id="KW-0472">Membrane</keyword>
<keyword evidence="3" id="KW-1185">Reference proteome</keyword>
<evidence type="ECO:0000313" key="3">
    <source>
        <dbReference type="Proteomes" id="UP000324646"/>
    </source>
</evidence>
<evidence type="ECO:0000256" key="1">
    <source>
        <dbReference type="SAM" id="Phobius"/>
    </source>
</evidence>
<name>A0A5C0SEI2_CRATE</name>